<dbReference type="InterPro" id="IPR003671">
    <property type="entry name" value="SPIN/Ssty"/>
</dbReference>
<sequence length="274" mass="31269">MTSEEPRDMEPGPSNLDSRAQVIEQQPSRPRDGQEDHNTNGAASAINANAAQGRPNRPPSPAQNNIVGCRISHHWRENGGMITFWRGTVLEQVAINPFLYLVKYDGVDCVYGLELTRDDRILALQVYPEKVDSAQVPDPILANTIIGRSVEHIFEGELGLRKQWKGMVLSQAPVFKSWFYITYEKDPILYMYELLDDFREGDLRIIPDMDEIVPPDVDMEVRDDLIGKSVEYANQDGSKRVGVVIHQVEARPSVYFIKFEDDFHIYVYDLVKKM</sequence>
<evidence type="ECO:0000256" key="1">
    <source>
        <dbReference type="ARBA" id="ARBA00009467"/>
    </source>
</evidence>
<organism evidence="3 4">
    <name type="scientific">Cricetulus griseus</name>
    <name type="common">Chinese hamster</name>
    <name type="synonym">Cricetulus barabensis griseus</name>
    <dbReference type="NCBI Taxonomy" id="10029"/>
    <lineage>
        <taxon>Eukaryota</taxon>
        <taxon>Metazoa</taxon>
        <taxon>Chordata</taxon>
        <taxon>Craniata</taxon>
        <taxon>Vertebrata</taxon>
        <taxon>Euteleostomi</taxon>
        <taxon>Mammalia</taxon>
        <taxon>Eutheria</taxon>
        <taxon>Euarchontoglires</taxon>
        <taxon>Glires</taxon>
        <taxon>Rodentia</taxon>
        <taxon>Myomorpha</taxon>
        <taxon>Muroidea</taxon>
        <taxon>Cricetidae</taxon>
        <taxon>Cricetinae</taxon>
        <taxon>Cricetulus</taxon>
    </lineage>
</organism>
<feature type="compositionally biased region" description="Polar residues" evidence="2">
    <location>
        <begin position="15"/>
        <end position="28"/>
    </location>
</feature>
<reference evidence="3" key="2">
    <citation type="journal article" date="2020" name="Biotechnol. Bioeng.">
        <title>Chromosome-scale scaffolds for the Chinese hamster reference genome assembly to facilitate the study of the CHO epigenome.</title>
        <authorList>
            <person name="Hilliard W."/>
            <person name="MacDonald M."/>
            <person name="Lee K.H."/>
        </authorList>
    </citation>
    <scope>NUCLEOTIDE SEQUENCE [LARGE SCALE GENOMIC DNA]</scope>
    <source>
        <strain evidence="3">17A/GY</strain>
    </source>
</reference>
<dbReference type="Proteomes" id="UP001108280">
    <property type="component" value="Chromosome X"/>
</dbReference>
<feature type="compositionally biased region" description="Basic and acidic residues" evidence="2">
    <location>
        <begin position="29"/>
        <end position="38"/>
    </location>
</feature>
<evidence type="ECO:0000313" key="3">
    <source>
        <dbReference type="Proteomes" id="UP001108280"/>
    </source>
</evidence>
<protein>
    <submittedName>
        <fullName evidence="4">Spindlin-2</fullName>
    </submittedName>
</protein>
<dbReference type="AlphaFoldDB" id="A0A9J7KD87"/>
<dbReference type="Gene3D" id="2.80.10.70">
    <property type="entry name" value="Spindlin/Ssty"/>
    <property type="match status" value="1"/>
</dbReference>
<reference evidence="3" key="1">
    <citation type="journal article" date="2018" name="Biotechnol. Bioeng.">
        <title>A reference genome of the Chinese hamster based on a hybrid assembly strategy.</title>
        <authorList>
            <person name="Rupp O."/>
            <person name="MacDonald M.L."/>
            <person name="Li S."/>
            <person name="Dhiman H."/>
            <person name="Polson S."/>
            <person name="Griep S."/>
            <person name="Heffner K."/>
            <person name="Hernandez I."/>
            <person name="Brinkrolf K."/>
            <person name="Jadhav V."/>
            <person name="Samoudi M."/>
            <person name="Hao H."/>
            <person name="Kingham B."/>
            <person name="Goesmann A."/>
            <person name="Betenbaugh M.J."/>
            <person name="Lewis N.E."/>
            <person name="Borth N."/>
            <person name="Lee K.H."/>
        </authorList>
    </citation>
    <scope>NUCLEOTIDE SEQUENCE [LARGE SCALE GENOMIC DNA]</scope>
    <source>
        <strain evidence="3">17A/GY</strain>
    </source>
</reference>
<dbReference type="InterPro" id="IPR042567">
    <property type="entry name" value="SPIN/Ssty_sf"/>
</dbReference>
<dbReference type="GO" id="GO:0007276">
    <property type="term" value="P:gamete generation"/>
    <property type="evidence" value="ECO:0007669"/>
    <property type="project" value="InterPro"/>
</dbReference>
<dbReference type="PANTHER" id="PTHR10405">
    <property type="entry name" value="SPINDLIN"/>
    <property type="match status" value="1"/>
</dbReference>
<comment type="similarity">
    <text evidence="1">Belongs to the SPIN/STSY family.</text>
</comment>
<evidence type="ECO:0000256" key="2">
    <source>
        <dbReference type="SAM" id="MobiDB-lite"/>
    </source>
</evidence>
<feature type="compositionally biased region" description="Basic and acidic residues" evidence="2">
    <location>
        <begin position="1"/>
        <end position="10"/>
    </location>
</feature>
<feature type="region of interest" description="Disordered" evidence="2">
    <location>
        <begin position="1"/>
        <end position="42"/>
    </location>
</feature>
<dbReference type="GeneID" id="103159663"/>
<evidence type="ECO:0000313" key="4">
    <source>
        <dbReference type="RefSeq" id="XP_035305651.1"/>
    </source>
</evidence>
<name>A0A9J7KD87_CRIGR</name>
<proteinExistence type="inferred from homology"/>
<dbReference type="KEGG" id="cge:103159663"/>
<dbReference type="OrthoDB" id="9588682at2759"/>
<gene>
    <name evidence="4" type="primary">LOC103159663</name>
</gene>
<keyword evidence="3" id="KW-1185">Reference proteome</keyword>
<reference evidence="4" key="3">
    <citation type="submission" date="2025-08" db="UniProtKB">
        <authorList>
            <consortium name="RefSeq"/>
        </authorList>
    </citation>
    <scope>IDENTIFICATION</scope>
    <source>
        <strain evidence="4">17A/GY</strain>
        <tissue evidence="4">Liver</tissue>
    </source>
</reference>
<dbReference type="Pfam" id="PF02513">
    <property type="entry name" value="Spin-Ssty"/>
    <property type="match status" value="3"/>
</dbReference>
<dbReference type="RefSeq" id="XP_035305651.1">
    <property type="nucleotide sequence ID" value="XM_035449760.1"/>
</dbReference>
<dbReference type="FunFam" id="2.80.10.70:FF:000001">
    <property type="entry name" value="Spindlin 1"/>
    <property type="match status" value="1"/>
</dbReference>
<accession>A0A9J7KD87</accession>